<evidence type="ECO:0000256" key="9">
    <source>
        <dbReference type="ARBA" id="ARBA00023239"/>
    </source>
</evidence>
<keyword evidence="8 10" id="KW-0411">Iron-sulfur</keyword>
<dbReference type="InterPro" id="IPR004646">
    <property type="entry name" value="Fe-S_hydro-lyase_TtdA-typ_cat"/>
</dbReference>
<evidence type="ECO:0000256" key="5">
    <source>
        <dbReference type="ARBA" id="ARBA00022485"/>
    </source>
</evidence>
<dbReference type="Pfam" id="PF05683">
    <property type="entry name" value="Fumerase_C"/>
    <property type="match status" value="1"/>
</dbReference>
<dbReference type="InterPro" id="IPR011167">
    <property type="entry name" value="Fe_dep_fumarate_hydratase"/>
</dbReference>
<dbReference type="Gene3D" id="3.20.130.10">
    <property type="entry name" value="Fe-S hydro-lyase, tartrate dehydratase beta-type, catalytic domain"/>
    <property type="match status" value="1"/>
</dbReference>
<evidence type="ECO:0000259" key="11">
    <source>
        <dbReference type="Pfam" id="PF05681"/>
    </source>
</evidence>
<dbReference type="Pfam" id="PF05681">
    <property type="entry name" value="Fumerase"/>
    <property type="match status" value="1"/>
</dbReference>
<keyword evidence="9 10" id="KW-0456">Lyase</keyword>
<evidence type="ECO:0000256" key="1">
    <source>
        <dbReference type="ARBA" id="ARBA00000929"/>
    </source>
</evidence>
<comment type="function">
    <text evidence="10">Catalyzes the reversible hydration of fumarate to (S)-malate.</text>
</comment>
<dbReference type="SUPFAM" id="SSF117457">
    <property type="entry name" value="FumA C-terminal domain-like"/>
    <property type="match status" value="1"/>
</dbReference>
<comment type="catalytic activity">
    <reaction evidence="1 10">
        <text>(S)-malate = fumarate + H2O</text>
        <dbReference type="Rhea" id="RHEA:12460"/>
        <dbReference type="ChEBI" id="CHEBI:15377"/>
        <dbReference type="ChEBI" id="CHEBI:15589"/>
        <dbReference type="ChEBI" id="CHEBI:29806"/>
        <dbReference type="EC" id="4.2.1.2"/>
    </reaction>
</comment>
<evidence type="ECO:0000313" key="14">
    <source>
        <dbReference type="Proteomes" id="UP001290455"/>
    </source>
</evidence>
<reference evidence="13 14" key="1">
    <citation type="submission" date="2023-11" db="EMBL/GenBank/DDBJ databases">
        <title>Bacillus jintuensis, isolated from a mudflat on the Beibu Gulf coast.</title>
        <authorList>
            <person name="Li M."/>
        </authorList>
    </citation>
    <scope>NUCLEOTIDE SEQUENCE [LARGE SCALE GENOMIC DNA]</scope>
    <source>
        <strain evidence="13 14">31A1R</strain>
    </source>
</reference>
<gene>
    <name evidence="13" type="ORF">SM124_17670</name>
</gene>
<keyword evidence="5 10" id="KW-0004">4Fe-4S</keyword>
<feature type="domain" description="Fe-S hydro-lyase tartrate dehydratase alpha-type catalytic" evidence="11">
    <location>
        <begin position="30"/>
        <end position="304"/>
    </location>
</feature>
<evidence type="ECO:0000256" key="6">
    <source>
        <dbReference type="ARBA" id="ARBA00022723"/>
    </source>
</evidence>
<dbReference type="InterPro" id="IPR036660">
    <property type="entry name" value="Fe-S_hydroAse_TtdB_cat_sf"/>
</dbReference>
<protein>
    <recommendedName>
        <fullName evidence="10">Fumarate hydratase class I</fullName>
        <ecNumber evidence="10">4.2.1.2</ecNumber>
    </recommendedName>
</protein>
<dbReference type="PANTHER" id="PTHR43351:SF2">
    <property type="entry name" value="L(+)-TARTRATE DEHYDRATASE SUBUNIT BETA-RELATED"/>
    <property type="match status" value="1"/>
</dbReference>
<name>A0ABU5J297_9BACI</name>
<organism evidence="13 14">
    <name type="scientific">Robertmurraya mangrovi</name>
    <dbReference type="NCBI Taxonomy" id="3098077"/>
    <lineage>
        <taxon>Bacteria</taxon>
        <taxon>Bacillati</taxon>
        <taxon>Bacillota</taxon>
        <taxon>Bacilli</taxon>
        <taxon>Bacillales</taxon>
        <taxon>Bacillaceae</taxon>
        <taxon>Robertmurraya</taxon>
    </lineage>
</organism>
<feature type="domain" description="Fe-S hydro-lyase tartrate dehydratase beta-type catalytic" evidence="12">
    <location>
        <begin position="313"/>
        <end position="519"/>
    </location>
</feature>
<evidence type="ECO:0000313" key="13">
    <source>
        <dbReference type="EMBL" id="MDZ5473547.1"/>
    </source>
</evidence>
<dbReference type="EMBL" id="JAXOFX010000014">
    <property type="protein sequence ID" value="MDZ5473547.1"/>
    <property type="molecule type" value="Genomic_DNA"/>
</dbReference>
<dbReference type="PIRSF" id="PIRSF001394">
    <property type="entry name" value="Fe_dep_fumar_hy"/>
    <property type="match status" value="1"/>
</dbReference>
<comment type="caution">
    <text evidence="13">The sequence shown here is derived from an EMBL/GenBank/DDBJ whole genome shotgun (WGS) entry which is preliminary data.</text>
</comment>
<comment type="subunit">
    <text evidence="4 10">Homodimer.</text>
</comment>
<dbReference type="NCBIfam" id="TIGR00723">
    <property type="entry name" value="ttdB_fumA_fumB"/>
    <property type="match status" value="1"/>
</dbReference>
<keyword evidence="14" id="KW-1185">Reference proteome</keyword>
<sequence>MNCKFHNKIDAIWGLKGEGNVFMNIEKFQESMYKLVVETSTKLPKDVRRAIKLAKERENAGTRSAMSLATITNNIKMADDNVSPICQDTGLPTFKIKTPVGANQMEMKKAIKNAIAQATKDGKLRPNSVDSLTGDNSGDNLGEGLPVIKFDQWEKDYIDVRLILKGGGCENKNIQYSLPCELDGLGRAGRDLDGIRKCIMHSVYQAQGQGCSAGFIGVGIGGDRSSGYDLAKEQLFRSNDDVNPNEDLRKLEEYVMANANELGIGTMGFGGETTLLGCKVGVMNRIPASFFVSVAYNCWAFRRLGVAVNPETGEINEWMYQEGENVDFGATEAEKEASASSEESRIVKLQAPITEEQIRELKVGDVVKIDGMMYTGRDAIHKYLSDNDAPIDLNGQIIYHCGPVMLKDDEGKWHVKAAGPTTSIREEPYQGDIMKRFGIRAVIGKGGMGPKTLAALEEHGGVYLNAIGGAAQYYADCIKSVEGVDLMQFGIPEAMWHLKVEGFTAVVTMDSHGNSLHRDVDKSSLEKLAQFKDRVFN</sequence>
<dbReference type="Proteomes" id="UP001290455">
    <property type="component" value="Unassembled WGS sequence"/>
</dbReference>
<keyword evidence="6 10" id="KW-0479">Metal-binding</keyword>
<evidence type="ECO:0000256" key="7">
    <source>
        <dbReference type="ARBA" id="ARBA00023004"/>
    </source>
</evidence>
<evidence type="ECO:0000256" key="4">
    <source>
        <dbReference type="ARBA" id="ARBA00011738"/>
    </source>
</evidence>
<evidence type="ECO:0000256" key="10">
    <source>
        <dbReference type="PIRNR" id="PIRNR001394"/>
    </source>
</evidence>
<dbReference type="RefSeq" id="WP_322447894.1">
    <property type="nucleotide sequence ID" value="NZ_JAXOFX010000014.1"/>
</dbReference>
<evidence type="ECO:0000256" key="2">
    <source>
        <dbReference type="ARBA" id="ARBA00001966"/>
    </source>
</evidence>
<evidence type="ECO:0000256" key="8">
    <source>
        <dbReference type="ARBA" id="ARBA00023014"/>
    </source>
</evidence>
<evidence type="ECO:0000256" key="3">
    <source>
        <dbReference type="ARBA" id="ARBA00008876"/>
    </source>
</evidence>
<accession>A0ABU5J297</accession>
<dbReference type="NCBIfam" id="TIGR00722">
    <property type="entry name" value="ttdA_fumA_fumB"/>
    <property type="match status" value="1"/>
</dbReference>
<dbReference type="PANTHER" id="PTHR43351">
    <property type="entry name" value="L(+)-TARTRATE DEHYDRATASE SUBUNIT BETA"/>
    <property type="match status" value="1"/>
</dbReference>
<evidence type="ECO:0000259" key="12">
    <source>
        <dbReference type="Pfam" id="PF05683"/>
    </source>
</evidence>
<comment type="similarity">
    <text evidence="3 10">Belongs to the class-I fumarase family.</text>
</comment>
<keyword evidence="7 10" id="KW-0408">Iron</keyword>
<dbReference type="EC" id="4.2.1.2" evidence="10"/>
<dbReference type="InterPro" id="IPR004647">
    <property type="entry name" value="Fe-S_hydro-lyase_TtdB-typ_cat"/>
</dbReference>
<comment type="cofactor">
    <cofactor evidence="2 10">
        <name>[4Fe-4S] cluster</name>
        <dbReference type="ChEBI" id="CHEBI:49883"/>
    </cofactor>
</comment>
<proteinExistence type="inferred from homology"/>